<reference evidence="2 3" key="1">
    <citation type="journal article" date="2021" name="Elife">
        <title>Chloroplast acquisition without the gene transfer in kleptoplastic sea slugs, Plakobranchus ocellatus.</title>
        <authorList>
            <person name="Maeda T."/>
            <person name="Takahashi S."/>
            <person name="Yoshida T."/>
            <person name="Shimamura S."/>
            <person name="Takaki Y."/>
            <person name="Nagai Y."/>
            <person name="Toyoda A."/>
            <person name="Suzuki Y."/>
            <person name="Arimoto A."/>
            <person name="Ishii H."/>
            <person name="Satoh N."/>
            <person name="Nishiyama T."/>
            <person name="Hasebe M."/>
            <person name="Maruyama T."/>
            <person name="Minagawa J."/>
            <person name="Obokata J."/>
            <person name="Shigenobu S."/>
        </authorList>
    </citation>
    <scope>NUCLEOTIDE SEQUENCE [LARGE SCALE GENOMIC DNA]</scope>
</reference>
<evidence type="ECO:0000313" key="3">
    <source>
        <dbReference type="Proteomes" id="UP000762676"/>
    </source>
</evidence>
<feature type="region of interest" description="Disordered" evidence="1">
    <location>
        <begin position="1"/>
        <end position="20"/>
    </location>
</feature>
<feature type="compositionally biased region" description="Basic and acidic residues" evidence="1">
    <location>
        <begin position="50"/>
        <end position="66"/>
    </location>
</feature>
<organism evidence="2 3">
    <name type="scientific">Elysia marginata</name>
    <dbReference type="NCBI Taxonomy" id="1093978"/>
    <lineage>
        <taxon>Eukaryota</taxon>
        <taxon>Metazoa</taxon>
        <taxon>Spiralia</taxon>
        <taxon>Lophotrochozoa</taxon>
        <taxon>Mollusca</taxon>
        <taxon>Gastropoda</taxon>
        <taxon>Heterobranchia</taxon>
        <taxon>Euthyneura</taxon>
        <taxon>Panpulmonata</taxon>
        <taxon>Sacoglossa</taxon>
        <taxon>Placobranchoidea</taxon>
        <taxon>Plakobranchidae</taxon>
        <taxon>Elysia</taxon>
    </lineage>
</organism>
<feature type="region of interest" description="Disordered" evidence="1">
    <location>
        <begin position="40"/>
        <end position="70"/>
    </location>
</feature>
<evidence type="ECO:0000313" key="2">
    <source>
        <dbReference type="EMBL" id="GFR57521.1"/>
    </source>
</evidence>
<gene>
    <name evidence="2" type="ORF">ElyMa_001746000</name>
</gene>
<protein>
    <submittedName>
        <fullName evidence="2">Uncharacterized protein</fullName>
    </submittedName>
</protein>
<proteinExistence type="predicted"/>
<keyword evidence="3" id="KW-1185">Reference proteome</keyword>
<dbReference type="EMBL" id="BMAT01003552">
    <property type="protein sequence ID" value="GFR57521.1"/>
    <property type="molecule type" value="Genomic_DNA"/>
</dbReference>
<dbReference type="AlphaFoldDB" id="A0AAV4EAK5"/>
<name>A0AAV4EAK5_9GAST</name>
<feature type="compositionally biased region" description="Basic residues" evidence="1">
    <location>
        <begin position="40"/>
        <end position="49"/>
    </location>
</feature>
<evidence type="ECO:0000256" key="1">
    <source>
        <dbReference type="SAM" id="MobiDB-lite"/>
    </source>
</evidence>
<accession>A0AAV4EAK5</accession>
<sequence length="107" mass="11805">MARRHCEDDGKYVDQRSEKQRRVETWCGGPYPAVDGRSLKIKIKSRRMASHRDGETDTRAGGDKAQQKRAPPPSCFVVYLWSVSTRGFSLFSNSSASNIGVEPGSGG</sequence>
<dbReference type="Proteomes" id="UP000762676">
    <property type="component" value="Unassembled WGS sequence"/>
</dbReference>
<comment type="caution">
    <text evidence="2">The sequence shown here is derived from an EMBL/GenBank/DDBJ whole genome shotgun (WGS) entry which is preliminary data.</text>
</comment>